<comment type="caution">
    <text evidence="8">The sequence shown here is derived from an EMBL/GenBank/DDBJ whole genome shotgun (WGS) entry which is preliminary data.</text>
</comment>
<proteinExistence type="inferred from homology"/>
<feature type="transmembrane region" description="Helical" evidence="6">
    <location>
        <begin position="188"/>
        <end position="210"/>
    </location>
</feature>
<evidence type="ECO:0000256" key="4">
    <source>
        <dbReference type="ARBA" id="ARBA00022989"/>
    </source>
</evidence>
<feature type="transmembrane region" description="Helical" evidence="6">
    <location>
        <begin position="135"/>
        <end position="157"/>
    </location>
</feature>
<dbReference type="EMBL" id="JBHLVF010000040">
    <property type="protein sequence ID" value="MFC0394187.1"/>
    <property type="molecule type" value="Genomic_DNA"/>
</dbReference>
<sequence length="332" mass="36951">MSNNNKYWSYFLVLLFVIILNFWLPRFLPGGPVEYIAGGGEEGAVFLTEAQKAAMLEYYNLNDSLGEQFVKYVKGIFTFDFGLSISHKAPVFDVIMERLPWTLLIVGLATLFSIVIGLLLGLYSAWRHPSRVDRSLFLSMLCLSSIPEFLLGMILLITCAVKLKWFPLSGAKTAFLRSDGWLASVLDIANHAVLPALTLTIGSVASLYLLMRNESIRVKQESFIEFSSAKGIGPRAIVMKHIARNAALPLVTLIIIRMSGLLAGSILVETVFAYPGVGKLLQEAILGRDYPLLHGLFLLMTLFVLLLNLFADLIYPRLDPRIRHDVNRGEVA</sequence>
<evidence type="ECO:0000256" key="5">
    <source>
        <dbReference type="ARBA" id="ARBA00023136"/>
    </source>
</evidence>
<keyword evidence="5 6" id="KW-0472">Membrane</keyword>
<protein>
    <submittedName>
        <fullName evidence="8">ABC transporter permease</fullName>
    </submittedName>
</protein>
<keyword evidence="9" id="KW-1185">Reference proteome</keyword>
<dbReference type="Gene3D" id="1.10.3720.10">
    <property type="entry name" value="MetI-like"/>
    <property type="match status" value="1"/>
</dbReference>
<dbReference type="SUPFAM" id="SSF161098">
    <property type="entry name" value="MetI-like"/>
    <property type="match status" value="1"/>
</dbReference>
<dbReference type="RefSeq" id="WP_204822228.1">
    <property type="nucleotide sequence ID" value="NZ_JANHOF010000021.1"/>
</dbReference>
<dbReference type="PANTHER" id="PTHR43376">
    <property type="entry name" value="OLIGOPEPTIDE TRANSPORT SYSTEM PERMEASE PROTEIN"/>
    <property type="match status" value="1"/>
</dbReference>
<evidence type="ECO:0000256" key="2">
    <source>
        <dbReference type="ARBA" id="ARBA00022448"/>
    </source>
</evidence>
<keyword evidence="2 6" id="KW-0813">Transport</keyword>
<dbReference type="InterPro" id="IPR000515">
    <property type="entry name" value="MetI-like"/>
</dbReference>
<evidence type="ECO:0000313" key="8">
    <source>
        <dbReference type="EMBL" id="MFC0394187.1"/>
    </source>
</evidence>
<dbReference type="CDD" id="cd06261">
    <property type="entry name" value="TM_PBP2"/>
    <property type="match status" value="1"/>
</dbReference>
<comment type="similarity">
    <text evidence="6">Belongs to the binding-protein-dependent transport system permease family.</text>
</comment>
<dbReference type="InterPro" id="IPR035906">
    <property type="entry name" value="MetI-like_sf"/>
</dbReference>
<dbReference type="PROSITE" id="PS50928">
    <property type="entry name" value="ABC_TM1"/>
    <property type="match status" value="1"/>
</dbReference>
<keyword evidence="4 6" id="KW-1133">Transmembrane helix</keyword>
<evidence type="ECO:0000259" key="7">
    <source>
        <dbReference type="PROSITE" id="PS50928"/>
    </source>
</evidence>
<feature type="transmembrane region" description="Helical" evidence="6">
    <location>
        <begin position="292"/>
        <end position="315"/>
    </location>
</feature>
<evidence type="ECO:0000256" key="3">
    <source>
        <dbReference type="ARBA" id="ARBA00022692"/>
    </source>
</evidence>
<keyword evidence="3 6" id="KW-0812">Transmembrane</keyword>
<name>A0ABV6JEN0_9BACL</name>
<evidence type="ECO:0000256" key="6">
    <source>
        <dbReference type="RuleBase" id="RU363032"/>
    </source>
</evidence>
<feature type="transmembrane region" description="Helical" evidence="6">
    <location>
        <begin position="101"/>
        <end position="123"/>
    </location>
</feature>
<feature type="domain" description="ABC transmembrane type-1" evidence="7">
    <location>
        <begin position="99"/>
        <end position="311"/>
    </location>
</feature>
<feature type="transmembrane region" description="Helical" evidence="6">
    <location>
        <begin position="7"/>
        <end position="24"/>
    </location>
</feature>
<gene>
    <name evidence="8" type="ORF">ACFFJ8_22825</name>
</gene>
<reference evidence="8 9" key="1">
    <citation type="submission" date="2024-09" db="EMBL/GenBank/DDBJ databases">
        <authorList>
            <person name="Sun Q."/>
            <person name="Mori K."/>
        </authorList>
    </citation>
    <scope>NUCLEOTIDE SEQUENCE [LARGE SCALE GENOMIC DNA]</scope>
    <source>
        <strain evidence="8 9">CCM 4839</strain>
    </source>
</reference>
<organism evidence="8 9">
    <name type="scientific">Paenibacillus mendelii</name>
    <dbReference type="NCBI Taxonomy" id="206163"/>
    <lineage>
        <taxon>Bacteria</taxon>
        <taxon>Bacillati</taxon>
        <taxon>Bacillota</taxon>
        <taxon>Bacilli</taxon>
        <taxon>Bacillales</taxon>
        <taxon>Paenibacillaceae</taxon>
        <taxon>Paenibacillus</taxon>
    </lineage>
</organism>
<evidence type="ECO:0000256" key="1">
    <source>
        <dbReference type="ARBA" id="ARBA00004141"/>
    </source>
</evidence>
<evidence type="ECO:0000313" key="9">
    <source>
        <dbReference type="Proteomes" id="UP001589818"/>
    </source>
</evidence>
<dbReference type="Proteomes" id="UP001589818">
    <property type="component" value="Unassembled WGS sequence"/>
</dbReference>
<accession>A0ABV6JEN0</accession>
<comment type="subcellular location">
    <subcellularLocation>
        <location evidence="6">Cell membrane</location>
        <topology evidence="6">Multi-pass membrane protein</topology>
    </subcellularLocation>
    <subcellularLocation>
        <location evidence="1">Membrane</location>
        <topology evidence="1">Multi-pass membrane protein</topology>
    </subcellularLocation>
</comment>
<dbReference type="Pfam" id="PF00528">
    <property type="entry name" value="BPD_transp_1"/>
    <property type="match status" value="1"/>
</dbReference>
<dbReference type="PANTHER" id="PTHR43376:SF1">
    <property type="entry name" value="OLIGOPEPTIDE TRANSPORT SYSTEM PERMEASE PROTEIN"/>
    <property type="match status" value="1"/>
</dbReference>
<feature type="transmembrane region" description="Helical" evidence="6">
    <location>
        <begin position="247"/>
        <end position="272"/>
    </location>
</feature>